<protein>
    <recommendedName>
        <fullName evidence="3">Restriction endonuclease</fullName>
    </recommendedName>
</protein>
<comment type="caution">
    <text evidence="1">The sequence shown here is derived from an EMBL/GenBank/DDBJ whole genome shotgun (WGS) entry which is preliminary data.</text>
</comment>
<name>A0ABP7E0U0_9SPHN</name>
<dbReference type="Proteomes" id="UP001500523">
    <property type="component" value="Unassembled WGS sequence"/>
</dbReference>
<evidence type="ECO:0000313" key="2">
    <source>
        <dbReference type="Proteomes" id="UP001500523"/>
    </source>
</evidence>
<evidence type="ECO:0008006" key="3">
    <source>
        <dbReference type="Google" id="ProtNLM"/>
    </source>
</evidence>
<dbReference type="EMBL" id="BAABBF010000004">
    <property type="protein sequence ID" value="GAA3710658.1"/>
    <property type="molecule type" value="Genomic_DNA"/>
</dbReference>
<reference evidence="2" key="1">
    <citation type="journal article" date="2019" name="Int. J. Syst. Evol. Microbiol.">
        <title>The Global Catalogue of Microorganisms (GCM) 10K type strain sequencing project: providing services to taxonomists for standard genome sequencing and annotation.</title>
        <authorList>
            <consortium name="The Broad Institute Genomics Platform"/>
            <consortium name="The Broad Institute Genome Sequencing Center for Infectious Disease"/>
            <person name="Wu L."/>
            <person name="Ma J."/>
        </authorList>
    </citation>
    <scope>NUCLEOTIDE SEQUENCE [LARGE SCALE GENOMIC DNA]</scope>
    <source>
        <strain evidence="2">JCM 17498</strain>
    </source>
</reference>
<keyword evidence="2" id="KW-1185">Reference proteome</keyword>
<proteinExistence type="predicted"/>
<sequence>MPLTPLFASPCDLADRLPPLIADFLDLEITLRRRFREESVSDMIVASLLRLAGADLSVQVPLSEKVTGNDFDIIVYDPPKRSAVQYRIQAKRLSPHATKWGMGSYKELDHPHGTGSQSAALVASLAAEKGILTLPLYAFYNPQRTCAASGGLVGGLELADGHAVRAMVAKLVAAKPKRPPMKRLSTLHPLFFPLSTLLCPPTPNTGRRIPTPDESLQGVEGAIEAAGRRVNGARSVAASAIGIDDADGRARTRSTLIGPDLPPVLTLATANRQASDRFVRARVPHPRIVLFTD</sequence>
<organism evidence="1 2">
    <name type="scientific">Sphingomonas cynarae</name>
    <dbReference type="NCBI Taxonomy" id="930197"/>
    <lineage>
        <taxon>Bacteria</taxon>
        <taxon>Pseudomonadati</taxon>
        <taxon>Pseudomonadota</taxon>
        <taxon>Alphaproteobacteria</taxon>
        <taxon>Sphingomonadales</taxon>
        <taxon>Sphingomonadaceae</taxon>
        <taxon>Sphingomonas</taxon>
    </lineage>
</organism>
<evidence type="ECO:0000313" key="1">
    <source>
        <dbReference type="EMBL" id="GAA3710658.1"/>
    </source>
</evidence>
<gene>
    <name evidence="1" type="ORF">GCM10022268_19670</name>
</gene>
<dbReference type="Pfam" id="PF20320">
    <property type="entry name" value="DUF6615"/>
    <property type="match status" value="1"/>
</dbReference>
<dbReference type="InterPro" id="IPR046723">
    <property type="entry name" value="DUF6615"/>
</dbReference>
<accession>A0ABP7E0U0</accession>
<dbReference type="RefSeq" id="WP_344693218.1">
    <property type="nucleotide sequence ID" value="NZ_BAABBF010000004.1"/>
</dbReference>